<evidence type="ECO:0000259" key="6">
    <source>
        <dbReference type="Pfam" id="PF09005"/>
    </source>
</evidence>
<feature type="domain" description="Far upstream element-binding protein C-terminal" evidence="6">
    <location>
        <begin position="320"/>
        <end position="337"/>
    </location>
</feature>
<evidence type="ECO:0000256" key="3">
    <source>
        <dbReference type="ARBA" id="ARBA00023242"/>
    </source>
</evidence>
<accession>A0AAD5T479</accession>
<keyword evidence="5" id="KW-0472">Membrane</keyword>
<dbReference type="AlphaFoldDB" id="A0AAD5T479"/>
<keyword evidence="2" id="KW-0732">Signal</keyword>
<dbReference type="PANTHER" id="PTHR31836:SF28">
    <property type="entry name" value="SRCR DOMAIN-CONTAINING PROTEIN-RELATED"/>
    <property type="match status" value="1"/>
</dbReference>
<comment type="subcellular location">
    <subcellularLocation>
        <location evidence="1">Nucleus</location>
    </subcellularLocation>
</comment>
<evidence type="ECO:0000256" key="5">
    <source>
        <dbReference type="SAM" id="Phobius"/>
    </source>
</evidence>
<dbReference type="Pfam" id="PF09005">
    <property type="entry name" value="FUBP_C"/>
    <property type="match status" value="1"/>
</dbReference>
<evidence type="ECO:0000313" key="7">
    <source>
        <dbReference type="EMBL" id="KAJ3130155.1"/>
    </source>
</evidence>
<organism evidence="7 8">
    <name type="scientific">Physocladia obscura</name>
    <dbReference type="NCBI Taxonomy" id="109957"/>
    <lineage>
        <taxon>Eukaryota</taxon>
        <taxon>Fungi</taxon>
        <taxon>Fungi incertae sedis</taxon>
        <taxon>Chytridiomycota</taxon>
        <taxon>Chytridiomycota incertae sedis</taxon>
        <taxon>Chytridiomycetes</taxon>
        <taxon>Chytridiales</taxon>
        <taxon>Chytriomycetaceae</taxon>
        <taxon>Physocladia</taxon>
    </lineage>
</organism>
<gene>
    <name evidence="7" type="ORF">HK100_008197</name>
</gene>
<comment type="caution">
    <text evidence="7">The sequence shown here is derived from an EMBL/GenBank/DDBJ whole genome shotgun (WGS) entry which is preliminary data.</text>
</comment>
<evidence type="ECO:0000256" key="1">
    <source>
        <dbReference type="ARBA" id="ARBA00004123"/>
    </source>
</evidence>
<dbReference type="GO" id="GO:0006355">
    <property type="term" value="P:regulation of DNA-templated transcription"/>
    <property type="evidence" value="ECO:0007669"/>
    <property type="project" value="InterPro"/>
</dbReference>
<dbReference type="InterPro" id="IPR015096">
    <property type="entry name" value="FUBP_C"/>
</dbReference>
<keyword evidence="5" id="KW-1133">Transmembrane helix</keyword>
<proteinExistence type="predicted"/>
<dbReference type="GO" id="GO:0003676">
    <property type="term" value="F:nucleic acid binding"/>
    <property type="evidence" value="ECO:0007669"/>
    <property type="project" value="InterPro"/>
</dbReference>
<feature type="region of interest" description="Disordered" evidence="4">
    <location>
        <begin position="158"/>
        <end position="179"/>
    </location>
</feature>
<dbReference type="Proteomes" id="UP001211907">
    <property type="component" value="Unassembled WGS sequence"/>
</dbReference>
<dbReference type="InterPro" id="IPR051477">
    <property type="entry name" value="Expansin_CellWall"/>
</dbReference>
<sequence>MAQVPTTIIFTDETVTNFGSGAPGDPSPVGNNGYCGNNPTNDSYFAAVQPELIAKYPGVCGQCLQLSCTSCEYGVAVMVVDECTGCTKASDNGSLSISQMAMGNMLGGGVSAAQKKGVLSGVTWEAVSCPTTWGPISNIVSGGGSSTSSLFSSSSVSATTTTSSSGNGISSTSSSSSSNTGPIIGGVAAGIFLLAVVAFVLWLKNRQHKQEQESQNMMIINRFGNTSRGYGSTFGRTSGNARNSIPAPVQPTVSPIITGVAVPAGHQDFLRSPTGAQGAVPAVGWGGIQPQAYYGSAATVPPVPYVPLVTPPPNTLERTGQNGGVDYSQEWAEYFRENPQEYEKYYGVPMSK</sequence>
<dbReference type="GO" id="GO:0005634">
    <property type="term" value="C:nucleus"/>
    <property type="evidence" value="ECO:0007669"/>
    <property type="project" value="UniProtKB-SubCell"/>
</dbReference>
<dbReference type="Gene3D" id="2.40.40.10">
    <property type="entry name" value="RlpA-like domain"/>
    <property type="match status" value="1"/>
</dbReference>
<dbReference type="InterPro" id="IPR036908">
    <property type="entry name" value="RlpA-like_sf"/>
</dbReference>
<dbReference type="EMBL" id="JADGJH010000395">
    <property type="protein sequence ID" value="KAJ3130155.1"/>
    <property type="molecule type" value="Genomic_DNA"/>
</dbReference>
<keyword evidence="5" id="KW-0812">Transmembrane</keyword>
<evidence type="ECO:0000256" key="2">
    <source>
        <dbReference type="ARBA" id="ARBA00022729"/>
    </source>
</evidence>
<name>A0AAD5T479_9FUNG</name>
<protein>
    <recommendedName>
        <fullName evidence="6">Far upstream element-binding protein C-terminal domain-containing protein</fullName>
    </recommendedName>
</protein>
<dbReference type="CDD" id="cd22191">
    <property type="entry name" value="DPBB_RlpA_EXP_N-like"/>
    <property type="match status" value="1"/>
</dbReference>
<dbReference type="PANTHER" id="PTHR31836">
    <property type="match status" value="1"/>
</dbReference>
<reference evidence="7" key="1">
    <citation type="submission" date="2020-05" db="EMBL/GenBank/DDBJ databases">
        <title>Phylogenomic resolution of chytrid fungi.</title>
        <authorList>
            <person name="Stajich J.E."/>
            <person name="Amses K."/>
            <person name="Simmons R."/>
            <person name="Seto K."/>
            <person name="Myers J."/>
            <person name="Bonds A."/>
            <person name="Quandt C.A."/>
            <person name="Barry K."/>
            <person name="Liu P."/>
            <person name="Grigoriev I."/>
            <person name="Longcore J.E."/>
            <person name="James T.Y."/>
        </authorList>
    </citation>
    <scope>NUCLEOTIDE SEQUENCE</scope>
    <source>
        <strain evidence="7">JEL0513</strain>
    </source>
</reference>
<evidence type="ECO:0000313" key="8">
    <source>
        <dbReference type="Proteomes" id="UP001211907"/>
    </source>
</evidence>
<evidence type="ECO:0000256" key="4">
    <source>
        <dbReference type="SAM" id="MobiDB-lite"/>
    </source>
</evidence>
<keyword evidence="3" id="KW-0539">Nucleus</keyword>
<feature type="transmembrane region" description="Helical" evidence="5">
    <location>
        <begin position="183"/>
        <end position="203"/>
    </location>
</feature>
<dbReference type="SUPFAM" id="SSF50685">
    <property type="entry name" value="Barwin-like endoglucanases"/>
    <property type="match status" value="1"/>
</dbReference>
<keyword evidence="8" id="KW-1185">Reference proteome</keyword>